<proteinExistence type="predicted"/>
<evidence type="ECO:0000313" key="3">
    <source>
        <dbReference type="Proteomes" id="UP000534186"/>
    </source>
</evidence>
<organism evidence="2 3">
    <name type="scientific">Tunturiibacter lichenicola</name>
    <dbReference type="NCBI Taxonomy" id="2051959"/>
    <lineage>
        <taxon>Bacteria</taxon>
        <taxon>Pseudomonadati</taxon>
        <taxon>Acidobacteriota</taxon>
        <taxon>Terriglobia</taxon>
        <taxon>Terriglobales</taxon>
        <taxon>Acidobacteriaceae</taxon>
        <taxon>Tunturiibacter</taxon>
    </lineage>
</organism>
<feature type="region of interest" description="Disordered" evidence="1">
    <location>
        <begin position="46"/>
        <end position="74"/>
    </location>
</feature>
<dbReference type="Proteomes" id="UP000534186">
    <property type="component" value="Unassembled WGS sequence"/>
</dbReference>
<dbReference type="EMBL" id="JACCCV010000001">
    <property type="protein sequence ID" value="NYF49810.1"/>
    <property type="molecule type" value="Genomic_DNA"/>
</dbReference>
<name>A0A7Y9NI59_9BACT</name>
<gene>
    <name evidence="2" type="ORF">HDF12_000175</name>
</gene>
<evidence type="ECO:0000256" key="1">
    <source>
        <dbReference type="SAM" id="MobiDB-lite"/>
    </source>
</evidence>
<feature type="compositionally biased region" description="Polar residues" evidence="1">
    <location>
        <begin position="63"/>
        <end position="74"/>
    </location>
</feature>
<reference evidence="2 3" key="1">
    <citation type="submission" date="2020-07" db="EMBL/GenBank/DDBJ databases">
        <title>Genomic Encyclopedia of Type Strains, Phase IV (KMG-V): Genome sequencing to study the core and pangenomes of soil and plant-associated prokaryotes.</title>
        <authorList>
            <person name="Whitman W."/>
        </authorList>
    </citation>
    <scope>NUCLEOTIDE SEQUENCE [LARGE SCALE GENOMIC DNA]</scope>
    <source>
        <strain evidence="2 3">M8UP30</strain>
    </source>
</reference>
<accession>A0A7Y9NI59</accession>
<dbReference type="AlphaFoldDB" id="A0A7Y9NI59"/>
<protein>
    <submittedName>
        <fullName evidence="2">Uncharacterized protein</fullName>
    </submittedName>
</protein>
<sequence length="74" mass="8625">MKCTKCHHGKLSRTKRIGLLEDNLLPLFGYFPWICSTCKQRVLLKNRGERRRVSRDEDPTPSAHPQKNGLHQVQ</sequence>
<comment type="caution">
    <text evidence="2">The sequence shown here is derived from an EMBL/GenBank/DDBJ whole genome shotgun (WGS) entry which is preliminary data.</text>
</comment>
<evidence type="ECO:0000313" key="2">
    <source>
        <dbReference type="EMBL" id="NYF49810.1"/>
    </source>
</evidence>